<reference evidence="2" key="1">
    <citation type="submission" date="2012-01" db="EMBL/GenBank/DDBJ databases">
        <title>The Genome Sequence of Oreochromis niloticus (Nile Tilapia).</title>
        <authorList>
            <consortium name="Broad Institute Genome Assembly Team"/>
            <consortium name="Broad Institute Sequencing Platform"/>
            <person name="Di Palma F."/>
            <person name="Johnson J."/>
            <person name="Lander E.S."/>
            <person name="Lindblad-Toh K."/>
        </authorList>
    </citation>
    <scope>NUCLEOTIDE SEQUENCE [LARGE SCALE GENOMIC DNA]</scope>
</reference>
<reference evidence="1" key="2">
    <citation type="submission" date="2025-08" db="UniProtKB">
        <authorList>
            <consortium name="Ensembl"/>
        </authorList>
    </citation>
    <scope>IDENTIFICATION</scope>
</reference>
<keyword evidence="2" id="KW-1185">Reference proteome</keyword>
<proteinExistence type="predicted"/>
<reference evidence="1" key="3">
    <citation type="submission" date="2025-09" db="UniProtKB">
        <authorList>
            <consortium name="Ensembl"/>
        </authorList>
    </citation>
    <scope>IDENTIFICATION</scope>
</reference>
<accession>A0A669DAQ2</accession>
<organism evidence="1 2">
    <name type="scientific">Oreochromis niloticus</name>
    <name type="common">Nile tilapia</name>
    <name type="synonym">Tilapia nilotica</name>
    <dbReference type="NCBI Taxonomy" id="8128"/>
    <lineage>
        <taxon>Eukaryota</taxon>
        <taxon>Metazoa</taxon>
        <taxon>Chordata</taxon>
        <taxon>Craniata</taxon>
        <taxon>Vertebrata</taxon>
        <taxon>Euteleostomi</taxon>
        <taxon>Actinopterygii</taxon>
        <taxon>Neopterygii</taxon>
        <taxon>Teleostei</taxon>
        <taxon>Neoteleostei</taxon>
        <taxon>Acanthomorphata</taxon>
        <taxon>Ovalentaria</taxon>
        <taxon>Cichlomorphae</taxon>
        <taxon>Cichliformes</taxon>
        <taxon>Cichlidae</taxon>
        <taxon>African cichlids</taxon>
        <taxon>Pseudocrenilabrinae</taxon>
        <taxon>Oreochromini</taxon>
        <taxon>Oreochromis</taxon>
    </lineage>
</organism>
<sequence length="80" mass="8792">HSYPTALNNLYCCTFCSLASLHGCHAGWFMGIINFGRGNAADCRRHVQKLNAMRGPVVLVQPYRSMGVVPQHVNVGTLSF</sequence>
<evidence type="ECO:0000313" key="2">
    <source>
        <dbReference type="Proteomes" id="UP000005207"/>
    </source>
</evidence>
<evidence type="ECO:0000313" key="1">
    <source>
        <dbReference type="Ensembl" id="ENSONIP00000056029.1"/>
    </source>
</evidence>
<dbReference type="Proteomes" id="UP000005207">
    <property type="component" value="Linkage group LG2"/>
</dbReference>
<dbReference type="InParanoid" id="A0A669DAQ2"/>
<dbReference type="AlphaFoldDB" id="A0A669DAQ2"/>
<name>A0A669DAQ2_ORENI</name>
<protein>
    <submittedName>
        <fullName evidence="1">Uncharacterized protein</fullName>
    </submittedName>
</protein>
<dbReference type="Ensembl" id="ENSONIT00000076839.1">
    <property type="protein sequence ID" value="ENSONIP00000056029.1"/>
    <property type="gene ID" value="ENSONIG00000030002.1"/>
</dbReference>